<keyword evidence="9" id="KW-0472">Membrane</keyword>
<dbReference type="InterPro" id="IPR036709">
    <property type="entry name" value="Autotransporte_beta_dom_sf"/>
</dbReference>
<evidence type="ECO:0000256" key="9">
    <source>
        <dbReference type="ARBA" id="ARBA00023136"/>
    </source>
</evidence>
<evidence type="ECO:0000256" key="4">
    <source>
        <dbReference type="ARBA" id="ARBA00022452"/>
    </source>
</evidence>
<keyword evidence="6" id="KW-0964">Secreted</keyword>
<protein>
    <submittedName>
        <fullName evidence="12">Autotransporter domain-containing protein</fullName>
    </submittedName>
</protein>
<evidence type="ECO:0000256" key="7">
    <source>
        <dbReference type="ARBA" id="ARBA00022692"/>
    </source>
</evidence>
<dbReference type="InterPro" id="IPR005546">
    <property type="entry name" value="Autotransporte_beta"/>
</dbReference>
<gene>
    <name evidence="12" type="ORF">H9Q19_03830</name>
</gene>
<keyword evidence="5" id="KW-0134">Cell wall</keyword>
<proteinExistence type="inferred from homology"/>
<dbReference type="SMART" id="SM00869">
    <property type="entry name" value="Autotransporter"/>
    <property type="match status" value="1"/>
</dbReference>
<dbReference type="InterPro" id="IPR003368">
    <property type="entry name" value="POMP_repeat"/>
</dbReference>
<evidence type="ECO:0000256" key="6">
    <source>
        <dbReference type="ARBA" id="ARBA00022525"/>
    </source>
</evidence>
<evidence type="ECO:0000313" key="13">
    <source>
        <dbReference type="Proteomes" id="UP000680625"/>
    </source>
</evidence>
<accession>A0ABX8CI18</accession>
<dbReference type="Gene3D" id="2.40.128.130">
    <property type="entry name" value="Autotransporter beta-domain"/>
    <property type="match status" value="1"/>
</dbReference>
<comment type="subcellular location">
    <subcellularLocation>
        <location evidence="2">Cell outer membrane</location>
        <topology evidence="2">Peripheral membrane protein</topology>
        <orientation evidence="2">Extracellular side</orientation>
    </subcellularLocation>
    <subcellularLocation>
        <location evidence="1">Secreted</location>
        <location evidence="1">Cell wall</location>
    </subcellularLocation>
</comment>
<name>A0ABX8CI18_9CHLA</name>
<evidence type="ECO:0000259" key="11">
    <source>
        <dbReference type="PROSITE" id="PS51208"/>
    </source>
</evidence>
<comment type="similarity">
    <text evidence="3">Belongs to the PMP outer membrane protein family.</text>
</comment>
<dbReference type="InterPro" id="IPR011427">
    <property type="entry name" value="Polymorphic_membr_middle"/>
</dbReference>
<evidence type="ECO:0000256" key="8">
    <source>
        <dbReference type="ARBA" id="ARBA00022729"/>
    </source>
</evidence>
<dbReference type="Pfam" id="PF07548">
    <property type="entry name" value="ChlamPMP_M"/>
    <property type="match status" value="1"/>
</dbReference>
<dbReference type="Pfam" id="PF02415">
    <property type="entry name" value="Chlam_PMP"/>
    <property type="match status" value="1"/>
</dbReference>
<keyword evidence="8" id="KW-0732">Signal</keyword>
<dbReference type="PROSITE" id="PS51208">
    <property type="entry name" value="AUTOTRANSPORTER"/>
    <property type="match status" value="1"/>
</dbReference>
<sequence length="943" mass="103325">MKHKFINNLILSTSWLAYFYSIDAREIVLPYPTTSVESLYIPKSIELLLQKTNLTGKTHSSDSLTLQNYPEIFSISQITNDSAGASLRCNKLYIQDTQGPIILIGNITPRSGGGIYTDNNLEITNSDKSIIFSNNLARSTAVEVRSNHGGAIHTRYLDIKNNKEPIYFLRNSTSASGGAIMAAKIFNLSDNKSSCIFYDNQSLSDTGLGGALRLEHFNCTNNYGDTLFVNNQSGTGGAISAIYDCLFSGNQGNIIFKNNVAFSTGNNDISGGAIAARNVTLENNTGITSFHNNSSAVHGGACRCVKFIVRNSNDVYFTNNSSQLGGAIIVMDSGCGIELSADKGNIVFNNNLSITPTDIIRRNSIYIGSSNSSIVRFGAKLGHHILFYDPIEHELPTSNNMIINPNIEDQGCVIFSGATVSDAIKTENNLFSKCKNTIELKNGVLAIENDAALATFKFIQTGGIICLGTGGTLTTREKDTNNKAADLQLSNLGLILPQLLTSKAKAAKLWIYPTKTTQNSTDSFQENTAAAIYVSGDLLLTNEEGHSPYDDTDLSRGITRIPLLYLCDNATKKINIDSLNIHAINQKAHYGYQGIWSTYWEEYTTTANSTSALTANTSHRILYADWTPTGYVPNPKYTSALVANALWGSVYTTLSGMRTLPSPVNARSHFEFGGQGLGMTIHQRNRLGVRGFHMESAGYAATSSAVTKINHKISFSFSQQISHIKERASSNKISSKNYFGGMQLRLPWLNDSFVTTGSLAYNYGDHTAKHFYTEENKASEGYFYSHTLGACLSCILQLSPTNRALSVAPFIEALAFRATLSSFIEQGDFPRKFTVNQPLLNVTLPVGVFMQWVRNVHLPTLWQIQIAYHPVIYRDYPQILATLTASNGTWPILGTPITRHALAYKIGNETKIFSHLKVFLNYQGNISSSTFCNYLKAGSTLAF</sequence>
<organism evidence="12 13">
    <name type="scientific">Chlamydia crocodili</name>
    <dbReference type="NCBI Taxonomy" id="2766982"/>
    <lineage>
        <taxon>Bacteria</taxon>
        <taxon>Pseudomonadati</taxon>
        <taxon>Chlamydiota</taxon>
        <taxon>Chlamydiia</taxon>
        <taxon>Chlamydiales</taxon>
        <taxon>Chlamydiaceae</taxon>
        <taxon>Chlamydia/Chlamydophila group</taxon>
        <taxon>Chlamydia</taxon>
    </lineage>
</organism>
<dbReference type="SUPFAM" id="SSF103515">
    <property type="entry name" value="Autotransporter"/>
    <property type="match status" value="1"/>
</dbReference>
<evidence type="ECO:0000256" key="3">
    <source>
        <dbReference type="ARBA" id="ARBA00007542"/>
    </source>
</evidence>
<dbReference type="Pfam" id="PF03797">
    <property type="entry name" value="Autotransporter"/>
    <property type="match status" value="1"/>
</dbReference>
<keyword evidence="10" id="KW-0998">Cell outer membrane</keyword>
<dbReference type="Proteomes" id="UP000680625">
    <property type="component" value="Chromosome"/>
</dbReference>
<keyword evidence="7" id="KW-0812">Transmembrane</keyword>
<keyword evidence="13" id="KW-1185">Reference proteome</keyword>
<dbReference type="EMBL" id="CP060791">
    <property type="protein sequence ID" value="QVE48822.1"/>
    <property type="molecule type" value="Genomic_DNA"/>
</dbReference>
<evidence type="ECO:0000313" key="12">
    <source>
        <dbReference type="EMBL" id="QVE48822.1"/>
    </source>
</evidence>
<reference evidence="12 13" key="1">
    <citation type="submission" date="2020-08" db="EMBL/GenBank/DDBJ databases">
        <title>Isolation and characterization of novel Chlamydia from Siamese crocodiles (Crocodylus siamensis).</title>
        <authorList>
            <person name="Sariya L."/>
        </authorList>
    </citation>
    <scope>NUCLEOTIDE SEQUENCE [LARGE SCALE GENOMIC DNA]</scope>
    <source>
        <strain evidence="12 13">No. 12</strain>
    </source>
</reference>
<evidence type="ECO:0000256" key="1">
    <source>
        <dbReference type="ARBA" id="ARBA00004191"/>
    </source>
</evidence>
<evidence type="ECO:0000256" key="2">
    <source>
        <dbReference type="ARBA" id="ARBA00004416"/>
    </source>
</evidence>
<dbReference type="RefSeq" id="WP_213240464.1">
    <property type="nucleotide sequence ID" value="NZ_CP060791.1"/>
</dbReference>
<evidence type="ECO:0000256" key="10">
    <source>
        <dbReference type="ARBA" id="ARBA00023237"/>
    </source>
</evidence>
<evidence type="ECO:0000256" key="5">
    <source>
        <dbReference type="ARBA" id="ARBA00022512"/>
    </source>
</evidence>
<keyword evidence="4" id="KW-1134">Transmembrane beta strand</keyword>
<dbReference type="GeneID" id="301704730"/>
<feature type="domain" description="Autotransporter" evidence="11">
    <location>
        <begin position="665"/>
        <end position="943"/>
    </location>
</feature>